<reference evidence="2 3" key="1">
    <citation type="journal article" date="2024" name="Ann. Entomol. Soc. Am.">
        <title>Genomic analyses of the southern and eastern yellowjacket wasps (Hymenoptera: Vespidae) reveal evolutionary signatures of social life.</title>
        <authorList>
            <person name="Catto M.A."/>
            <person name="Caine P.B."/>
            <person name="Orr S.E."/>
            <person name="Hunt B.G."/>
            <person name="Goodisman M.A.D."/>
        </authorList>
    </citation>
    <scope>NUCLEOTIDE SEQUENCE [LARGE SCALE GENOMIC DNA]</scope>
    <source>
        <strain evidence="2">233</strain>
        <tissue evidence="2">Head and thorax</tissue>
    </source>
</reference>
<proteinExistence type="predicted"/>
<evidence type="ECO:0000256" key="1">
    <source>
        <dbReference type="SAM" id="MobiDB-lite"/>
    </source>
</evidence>
<evidence type="ECO:0000313" key="2">
    <source>
        <dbReference type="EMBL" id="KAL2715769.1"/>
    </source>
</evidence>
<comment type="caution">
    <text evidence="2">The sequence shown here is derived from an EMBL/GenBank/DDBJ whole genome shotgun (WGS) entry which is preliminary data.</text>
</comment>
<feature type="compositionally biased region" description="Basic and acidic residues" evidence="1">
    <location>
        <begin position="25"/>
        <end position="40"/>
    </location>
</feature>
<evidence type="ECO:0000313" key="3">
    <source>
        <dbReference type="Proteomes" id="UP001607302"/>
    </source>
</evidence>
<feature type="region of interest" description="Disordered" evidence="1">
    <location>
        <begin position="20"/>
        <end position="115"/>
    </location>
</feature>
<dbReference type="AlphaFoldDB" id="A0ABD2A559"/>
<accession>A0ABD2A559</accession>
<feature type="compositionally biased region" description="Acidic residues" evidence="1">
    <location>
        <begin position="80"/>
        <end position="90"/>
    </location>
</feature>
<keyword evidence="3" id="KW-1185">Reference proteome</keyword>
<dbReference type="Proteomes" id="UP001607302">
    <property type="component" value="Unassembled WGS sequence"/>
</dbReference>
<organism evidence="2 3">
    <name type="scientific">Vespula squamosa</name>
    <name type="common">Southern yellow jacket</name>
    <name type="synonym">Wasp</name>
    <dbReference type="NCBI Taxonomy" id="30214"/>
    <lineage>
        <taxon>Eukaryota</taxon>
        <taxon>Metazoa</taxon>
        <taxon>Ecdysozoa</taxon>
        <taxon>Arthropoda</taxon>
        <taxon>Hexapoda</taxon>
        <taxon>Insecta</taxon>
        <taxon>Pterygota</taxon>
        <taxon>Neoptera</taxon>
        <taxon>Endopterygota</taxon>
        <taxon>Hymenoptera</taxon>
        <taxon>Apocrita</taxon>
        <taxon>Aculeata</taxon>
        <taxon>Vespoidea</taxon>
        <taxon>Vespidae</taxon>
        <taxon>Vespinae</taxon>
        <taxon>Vespula</taxon>
    </lineage>
</organism>
<feature type="compositionally biased region" description="Polar residues" evidence="1">
    <location>
        <begin position="93"/>
        <end position="115"/>
    </location>
</feature>
<sequence length="115" mass="13497">MRRYKIIDTWASREIVRSVRRKERRIGERDAASSKCHEKSGTYVTYARGAAEGRSRRRPKKGRRASESGKDRKEEVKEEEKEEEEEEEEETVRMQTGQPRAQVSDASNNIFMPYS</sequence>
<name>A0ABD2A559_VESSQ</name>
<gene>
    <name evidence="2" type="ORF">V1478_015467</name>
</gene>
<dbReference type="EMBL" id="JAUDFV010000155">
    <property type="protein sequence ID" value="KAL2715769.1"/>
    <property type="molecule type" value="Genomic_DNA"/>
</dbReference>
<protein>
    <submittedName>
        <fullName evidence="2">Uncharacterized protein</fullName>
    </submittedName>
</protein>
<feature type="compositionally biased region" description="Basic and acidic residues" evidence="1">
    <location>
        <begin position="64"/>
        <end position="79"/>
    </location>
</feature>